<comment type="similarity">
    <text evidence="1 3">Belongs to the short-chain dehydrogenases/reductases (SDR) family.</text>
</comment>
<dbReference type="InterPro" id="IPR057326">
    <property type="entry name" value="KR_dom"/>
</dbReference>
<comment type="caution">
    <text evidence="5">The sequence shown here is derived from an EMBL/GenBank/DDBJ whole genome shotgun (WGS) entry which is preliminary data.</text>
</comment>
<sequence length="306" mass="32262">MGLLDGKVAVVTGAGRGIGRAHALELARQGARVLVNDLGGSVRGEGAGNAADTTVKLIEERGGTARVHYGDVADHDQAGDMVACAVDTYGSLDILVNNAGIVRDAAIWNMPREDFDAVLRVHVAGTWSPCHHAAAYWRRRAKENPASTGRIVNTTSGAGLGGNFGQTGYAAAKAAIVGMTLTLALELRRSGVTVNAVGPSGLTRITATMPGAGEVIEPEDVADDAWHPMDPSNSSPLVAWLASDEAHYVTGQVIRSIEDRIIWMQGWRERKSTAAGGRRWDAAEIGDRMATDIFETRGAGLRFDPA</sequence>
<dbReference type="Pfam" id="PF00106">
    <property type="entry name" value="adh_short"/>
    <property type="match status" value="1"/>
</dbReference>
<name>A0ABV3DPH1_9ACTN</name>
<dbReference type="PRINTS" id="PR00080">
    <property type="entry name" value="SDRFAMILY"/>
</dbReference>
<dbReference type="InterPro" id="IPR036291">
    <property type="entry name" value="NAD(P)-bd_dom_sf"/>
</dbReference>
<dbReference type="InterPro" id="IPR002347">
    <property type="entry name" value="SDR_fam"/>
</dbReference>
<dbReference type="PRINTS" id="PR00081">
    <property type="entry name" value="GDHRDH"/>
</dbReference>
<gene>
    <name evidence="5" type="ORF">AB0C36_28120</name>
</gene>
<dbReference type="InterPro" id="IPR051687">
    <property type="entry name" value="Peroxisomal_Beta-Oxidation"/>
</dbReference>
<proteinExistence type="inferred from homology"/>
<evidence type="ECO:0000256" key="3">
    <source>
        <dbReference type="RuleBase" id="RU000363"/>
    </source>
</evidence>
<dbReference type="PANTHER" id="PTHR45024:SF2">
    <property type="entry name" value="SCP2 DOMAIN-CONTAINING PROTEIN"/>
    <property type="match status" value="1"/>
</dbReference>
<feature type="domain" description="Ketoreductase" evidence="4">
    <location>
        <begin position="7"/>
        <end position="200"/>
    </location>
</feature>
<dbReference type="SMART" id="SM00822">
    <property type="entry name" value="PKS_KR"/>
    <property type="match status" value="1"/>
</dbReference>
<evidence type="ECO:0000313" key="5">
    <source>
        <dbReference type="EMBL" id="MEU8137367.1"/>
    </source>
</evidence>
<evidence type="ECO:0000259" key="4">
    <source>
        <dbReference type="SMART" id="SM00822"/>
    </source>
</evidence>
<evidence type="ECO:0000313" key="6">
    <source>
        <dbReference type="Proteomes" id="UP001551482"/>
    </source>
</evidence>
<dbReference type="InterPro" id="IPR020904">
    <property type="entry name" value="Sc_DH/Rdtase_CS"/>
</dbReference>
<evidence type="ECO:0000256" key="2">
    <source>
        <dbReference type="ARBA" id="ARBA00023002"/>
    </source>
</evidence>
<dbReference type="SUPFAM" id="SSF51735">
    <property type="entry name" value="NAD(P)-binding Rossmann-fold domains"/>
    <property type="match status" value="1"/>
</dbReference>
<keyword evidence="2" id="KW-0560">Oxidoreductase</keyword>
<keyword evidence="6" id="KW-1185">Reference proteome</keyword>
<dbReference type="EMBL" id="JBEZFP010000086">
    <property type="protein sequence ID" value="MEU8137367.1"/>
    <property type="molecule type" value="Genomic_DNA"/>
</dbReference>
<dbReference type="RefSeq" id="WP_358359157.1">
    <property type="nucleotide sequence ID" value="NZ_JBEZFP010000086.1"/>
</dbReference>
<accession>A0ABV3DPH1</accession>
<organism evidence="5 6">
    <name type="scientific">Streptodolium elevatio</name>
    <dbReference type="NCBI Taxonomy" id="3157996"/>
    <lineage>
        <taxon>Bacteria</taxon>
        <taxon>Bacillati</taxon>
        <taxon>Actinomycetota</taxon>
        <taxon>Actinomycetes</taxon>
        <taxon>Kitasatosporales</taxon>
        <taxon>Streptomycetaceae</taxon>
        <taxon>Streptodolium</taxon>
    </lineage>
</organism>
<evidence type="ECO:0000256" key="1">
    <source>
        <dbReference type="ARBA" id="ARBA00006484"/>
    </source>
</evidence>
<dbReference type="PANTHER" id="PTHR45024">
    <property type="entry name" value="DEHYDROGENASES, SHORT CHAIN"/>
    <property type="match status" value="1"/>
</dbReference>
<reference evidence="5 6" key="1">
    <citation type="submission" date="2024-06" db="EMBL/GenBank/DDBJ databases">
        <title>The Natural Products Discovery Center: Release of the First 8490 Sequenced Strains for Exploring Actinobacteria Biosynthetic Diversity.</title>
        <authorList>
            <person name="Kalkreuter E."/>
            <person name="Kautsar S.A."/>
            <person name="Yang D."/>
            <person name="Bader C.D."/>
            <person name="Teijaro C.N."/>
            <person name="Fluegel L."/>
            <person name="Davis C.M."/>
            <person name="Simpson J.R."/>
            <person name="Lauterbach L."/>
            <person name="Steele A.D."/>
            <person name="Gui C."/>
            <person name="Meng S."/>
            <person name="Li G."/>
            <person name="Viehrig K."/>
            <person name="Ye F."/>
            <person name="Su P."/>
            <person name="Kiefer A.F."/>
            <person name="Nichols A."/>
            <person name="Cepeda A.J."/>
            <person name="Yan W."/>
            <person name="Fan B."/>
            <person name="Jiang Y."/>
            <person name="Adhikari A."/>
            <person name="Zheng C.-J."/>
            <person name="Schuster L."/>
            <person name="Cowan T.M."/>
            <person name="Smanski M.J."/>
            <person name="Chevrette M.G."/>
            <person name="De Carvalho L.P.S."/>
            <person name="Shen B."/>
        </authorList>
    </citation>
    <scope>NUCLEOTIDE SEQUENCE [LARGE SCALE GENOMIC DNA]</scope>
    <source>
        <strain evidence="5 6">NPDC048946</strain>
    </source>
</reference>
<dbReference type="Proteomes" id="UP001551482">
    <property type="component" value="Unassembled WGS sequence"/>
</dbReference>
<dbReference type="Gene3D" id="3.40.50.720">
    <property type="entry name" value="NAD(P)-binding Rossmann-like Domain"/>
    <property type="match status" value="1"/>
</dbReference>
<dbReference type="PROSITE" id="PS00061">
    <property type="entry name" value="ADH_SHORT"/>
    <property type="match status" value="1"/>
</dbReference>
<protein>
    <submittedName>
        <fullName evidence="5">SDR family NAD(P)-dependent oxidoreductase</fullName>
    </submittedName>
</protein>